<dbReference type="PRINTS" id="PR00069">
    <property type="entry name" value="ALDKETRDTASE"/>
</dbReference>
<accession>A0A0S4RZZ3</accession>
<dbReference type="RefSeq" id="WP_230937494.1">
    <property type="nucleotide sequence ID" value="NZ_FAVB01000003.1"/>
</dbReference>
<dbReference type="Gene3D" id="3.20.20.100">
    <property type="entry name" value="NADP-dependent oxidoreductase domain"/>
    <property type="match status" value="1"/>
</dbReference>
<dbReference type="AlphaFoldDB" id="A0A0S4RZZ3"/>
<dbReference type="EC" id="1.1.1.-" evidence="8"/>
<evidence type="ECO:0000256" key="2">
    <source>
        <dbReference type="ARBA" id="ARBA00022857"/>
    </source>
</evidence>
<dbReference type="SUPFAM" id="SSF51430">
    <property type="entry name" value="NAD(P)-linked oxidoreductase"/>
    <property type="match status" value="1"/>
</dbReference>
<evidence type="ECO:0000259" key="7">
    <source>
        <dbReference type="Pfam" id="PF00248"/>
    </source>
</evidence>
<dbReference type="PIRSF" id="PIRSF000097">
    <property type="entry name" value="AKR"/>
    <property type="match status" value="1"/>
</dbReference>
<dbReference type="InterPro" id="IPR023210">
    <property type="entry name" value="NADP_OxRdtase_dom"/>
</dbReference>
<evidence type="ECO:0000256" key="3">
    <source>
        <dbReference type="ARBA" id="ARBA00023002"/>
    </source>
</evidence>
<dbReference type="Proteomes" id="UP000052237">
    <property type="component" value="Unassembled WGS sequence"/>
</dbReference>
<organism evidence="8 9">
    <name type="scientific">Campylobacter hyointestinalis subsp. hyointestinalis</name>
    <dbReference type="NCBI Taxonomy" id="91352"/>
    <lineage>
        <taxon>Bacteria</taxon>
        <taxon>Pseudomonadati</taxon>
        <taxon>Campylobacterota</taxon>
        <taxon>Epsilonproteobacteria</taxon>
        <taxon>Campylobacterales</taxon>
        <taxon>Campylobacteraceae</taxon>
        <taxon>Campylobacter</taxon>
    </lineage>
</organism>
<evidence type="ECO:0000256" key="6">
    <source>
        <dbReference type="PIRSR" id="PIRSR000097-3"/>
    </source>
</evidence>
<feature type="domain" description="NADP-dependent oxidoreductase" evidence="7">
    <location>
        <begin position="48"/>
        <end position="264"/>
    </location>
</feature>
<dbReference type="InterPro" id="IPR018170">
    <property type="entry name" value="Aldo/ket_reductase_CS"/>
</dbReference>
<evidence type="ECO:0000256" key="4">
    <source>
        <dbReference type="PIRSR" id="PIRSR000097-1"/>
    </source>
</evidence>
<proteinExistence type="inferred from homology"/>
<feature type="active site" description="Proton donor" evidence="4">
    <location>
        <position position="78"/>
    </location>
</feature>
<dbReference type="PANTHER" id="PTHR43827">
    <property type="entry name" value="2,5-DIKETO-D-GLUCONIC ACID REDUCTASE"/>
    <property type="match status" value="1"/>
</dbReference>
<dbReference type="EMBL" id="FAVB01000003">
    <property type="protein sequence ID" value="CUU83823.1"/>
    <property type="molecule type" value="Genomic_DNA"/>
</dbReference>
<dbReference type="InterPro" id="IPR020471">
    <property type="entry name" value="AKR"/>
</dbReference>
<name>A0A0S4RZZ3_CAMHY</name>
<evidence type="ECO:0000256" key="1">
    <source>
        <dbReference type="ARBA" id="ARBA00007905"/>
    </source>
</evidence>
<gene>
    <name evidence="8" type="primary">yvgN</name>
    <name evidence="8" type="ORF">ERS686654_01459</name>
</gene>
<dbReference type="PROSITE" id="PS00798">
    <property type="entry name" value="ALDOKETO_REDUCTASE_1"/>
    <property type="match status" value="1"/>
</dbReference>
<feature type="binding site" evidence="5">
    <location>
        <position position="135"/>
    </location>
    <ligand>
        <name>substrate</name>
    </ligand>
</feature>
<dbReference type="GO" id="GO:0016616">
    <property type="term" value="F:oxidoreductase activity, acting on the CH-OH group of donors, NAD or NADP as acceptor"/>
    <property type="evidence" value="ECO:0007669"/>
    <property type="project" value="UniProtKB-ARBA"/>
</dbReference>
<evidence type="ECO:0000256" key="5">
    <source>
        <dbReference type="PIRSR" id="PIRSR000097-2"/>
    </source>
</evidence>
<reference evidence="8 9" key="1">
    <citation type="submission" date="2015-11" db="EMBL/GenBank/DDBJ databases">
        <authorList>
            <consortium name="Pathogen Informatics"/>
        </authorList>
    </citation>
    <scope>NUCLEOTIDE SEQUENCE [LARGE SCALE GENOMIC DNA]</scope>
    <source>
        <strain evidence="8 9">006A-0059</strain>
    </source>
</reference>
<dbReference type="EC" id="1.-.-.-" evidence="8"/>
<keyword evidence="9" id="KW-1185">Reference proteome</keyword>
<dbReference type="Pfam" id="PF00248">
    <property type="entry name" value="Aldo_ket_red"/>
    <property type="match status" value="1"/>
</dbReference>
<keyword evidence="2" id="KW-0521">NADP</keyword>
<protein>
    <submittedName>
        <fullName evidence="8">Oxidoreductase W</fullName>
        <ecNumber evidence="8">1.-.-.-</ecNumber>
        <ecNumber evidence="8">1.1.1.-</ecNumber>
    </submittedName>
</protein>
<evidence type="ECO:0000313" key="8">
    <source>
        <dbReference type="EMBL" id="CUU83823.1"/>
    </source>
</evidence>
<comment type="caution">
    <text evidence="8">The sequence shown here is derived from an EMBL/GenBank/DDBJ whole genome shotgun (WGS) entry which is preliminary data.</text>
</comment>
<comment type="similarity">
    <text evidence="1">Belongs to the aldo/keto reductase family.</text>
</comment>
<feature type="site" description="Lowers pKa of active site Tyr" evidence="6">
    <location>
        <position position="103"/>
    </location>
</feature>
<dbReference type="InterPro" id="IPR036812">
    <property type="entry name" value="NAD(P)_OxRdtase_dom_sf"/>
</dbReference>
<evidence type="ECO:0000313" key="9">
    <source>
        <dbReference type="Proteomes" id="UP000052237"/>
    </source>
</evidence>
<keyword evidence="3 8" id="KW-0560">Oxidoreductase</keyword>
<sequence length="268" mass="30650">MQTRREFISNLVKFSGGLVLMNSNLFATNKPRIPSVNLNNGVKMPILGYGTYDLSDTTKCVLDALSVGYRLIDTAQMYGNEEEVGEALRMSKVPLHELFITTKLSQNMSYKETLKSINVALKKLKLEYIDLLLIHGVYSDSKQMYKAMEELYENGVLRAIGISNFTTKKYVDFVKDVKITPMINQMETHVFFMQKELRAVMKDTRLEAWSPFANGKNGYFSNLVLDGIAKKHGKNIAQIGLRYLIQNGIIAIPKTTKKKQNDRKYRYF</sequence>
<dbReference type="PANTHER" id="PTHR43827:SF3">
    <property type="entry name" value="NADP-DEPENDENT OXIDOREDUCTASE DOMAIN-CONTAINING PROTEIN"/>
    <property type="match status" value="1"/>
</dbReference>